<reference evidence="5" key="1">
    <citation type="submission" date="2020-07" db="EMBL/GenBank/DDBJ databases">
        <title>Genome sequence and genetic diversity analysis of an under-domesticated orphan crop, white fonio (Digitaria exilis).</title>
        <authorList>
            <person name="Bennetzen J.L."/>
            <person name="Chen S."/>
            <person name="Ma X."/>
            <person name="Wang X."/>
            <person name="Yssel A.E.J."/>
            <person name="Chaluvadi S.R."/>
            <person name="Johnson M."/>
            <person name="Gangashetty P."/>
            <person name="Hamidou F."/>
            <person name="Sanogo M.D."/>
            <person name="Zwaenepoel A."/>
            <person name="Wallace J."/>
            <person name="Van De Peer Y."/>
            <person name="Van Deynze A."/>
        </authorList>
    </citation>
    <scope>NUCLEOTIDE SEQUENCE</scope>
    <source>
        <tissue evidence="5">Leaves</tissue>
    </source>
</reference>
<sequence>MDHRTYSVEENSRPLRHYSHHGPIVVADYTSHDPIFLSLLALTSSVAVVHIAGDNGGGDDGLTHILIYVHEKFNGTNATVASVVQSPLGTNSSFGSIGVVDDELRVGPNRSSPLVGRYQGVVIGTSLEVGTGYLTCITLVFTAGEYAGSTLSVQGPVLGFTGTIERAVVGGTGKFRLARGYMLFEIISKPTPETFAGDINLFVLMHQAGKY</sequence>
<protein>
    <recommendedName>
        <fullName evidence="4">Dirigent protein</fullName>
    </recommendedName>
</protein>
<comment type="subunit">
    <text evidence="2 4">Homodimer.</text>
</comment>
<dbReference type="AlphaFoldDB" id="A0A835C4K6"/>
<dbReference type="InterPro" id="IPR004265">
    <property type="entry name" value="Dirigent"/>
</dbReference>
<evidence type="ECO:0000256" key="2">
    <source>
        <dbReference type="ARBA" id="ARBA00011738"/>
    </source>
</evidence>
<comment type="similarity">
    <text evidence="1 4">Belongs to the plant dirigent protein family.</text>
</comment>
<comment type="subcellular location">
    <subcellularLocation>
        <location evidence="4">Secreted</location>
        <location evidence="4">Extracellular space</location>
        <location evidence="4">Apoplast</location>
    </subcellularLocation>
</comment>
<evidence type="ECO:0000256" key="4">
    <source>
        <dbReference type="RuleBase" id="RU363099"/>
    </source>
</evidence>
<gene>
    <name evidence="5" type="ORF">HU200_029180</name>
</gene>
<dbReference type="Proteomes" id="UP000636709">
    <property type="component" value="Unassembled WGS sequence"/>
</dbReference>
<dbReference type="EMBL" id="JACEFO010001753">
    <property type="protein sequence ID" value="KAF8711168.1"/>
    <property type="molecule type" value="Genomic_DNA"/>
</dbReference>
<dbReference type="GO" id="GO:0048046">
    <property type="term" value="C:apoplast"/>
    <property type="evidence" value="ECO:0007669"/>
    <property type="project" value="UniProtKB-SubCell"/>
</dbReference>
<evidence type="ECO:0000313" key="5">
    <source>
        <dbReference type="EMBL" id="KAF8711168.1"/>
    </source>
</evidence>
<dbReference type="PANTHER" id="PTHR21495">
    <property type="entry name" value="NUCLEOPORIN-RELATED"/>
    <property type="match status" value="1"/>
</dbReference>
<name>A0A835C4K6_9POAL</name>
<comment type="function">
    <text evidence="4">Dirigent proteins impart stereoselectivity on the phenoxy radical-coupling reaction, yielding optically active lignans from two molecules of coniferyl alcohol in the biosynthesis of lignans, flavonolignans, and alkaloids and thus plays a central role in plant secondary metabolism.</text>
</comment>
<keyword evidence="3 4" id="KW-0964">Secreted</keyword>
<evidence type="ECO:0000256" key="3">
    <source>
        <dbReference type="ARBA" id="ARBA00022525"/>
    </source>
</evidence>
<proteinExistence type="inferred from homology"/>
<dbReference type="InterPro" id="IPR044859">
    <property type="entry name" value="Allene_oxi_cyc_Dirigent"/>
</dbReference>
<accession>A0A835C4K6</accession>
<evidence type="ECO:0000256" key="1">
    <source>
        <dbReference type="ARBA" id="ARBA00010746"/>
    </source>
</evidence>
<organism evidence="5 6">
    <name type="scientific">Digitaria exilis</name>
    <dbReference type="NCBI Taxonomy" id="1010633"/>
    <lineage>
        <taxon>Eukaryota</taxon>
        <taxon>Viridiplantae</taxon>
        <taxon>Streptophyta</taxon>
        <taxon>Embryophyta</taxon>
        <taxon>Tracheophyta</taxon>
        <taxon>Spermatophyta</taxon>
        <taxon>Magnoliopsida</taxon>
        <taxon>Liliopsida</taxon>
        <taxon>Poales</taxon>
        <taxon>Poaceae</taxon>
        <taxon>PACMAD clade</taxon>
        <taxon>Panicoideae</taxon>
        <taxon>Panicodae</taxon>
        <taxon>Paniceae</taxon>
        <taxon>Anthephorinae</taxon>
        <taxon>Digitaria</taxon>
    </lineage>
</organism>
<dbReference type="OrthoDB" id="666014at2759"/>
<dbReference type="Gene3D" id="2.40.480.10">
    <property type="entry name" value="Allene oxide cyclase-like"/>
    <property type="match status" value="1"/>
</dbReference>
<dbReference type="Pfam" id="PF03018">
    <property type="entry name" value="Dirigent"/>
    <property type="match status" value="1"/>
</dbReference>
<dbReference type="GO" id="GO:0009699">
    <property type="term" value="P:phenylpropanoid biosynthetic process"/>
    <property type="evidence" value="ECO:0007669"/>
    <property type="project" value="UniProtKB-ARBA"/>
</dbReference>
<comment type="caution">
    <text evidence="5">The sequence shown here is derived from an EMBL/GenBank/DDBJ whole genome shotgun (WGS) entry which is preliminary data.</text>
</comment>
<evidence type="ECO:0000313" key="6">
    <source>
        <dbReference type="Proteomes" id="UP000636709"/>
    </source>
</evidence>
<keyword evidence="6" id="KW-1185">Reference proteome</keyword>
<keyword evidence="4" id="KW-0052">Apoplast</keyword>